<proteinExistence type="predicted"/>
<accession>A0ACC2K7N6</accession>
<keyword evidence="2" id="KW-1185">Reference proteome</keyword>
<evidence type="ECO:0000313" key="2">
    <source>
        <dbReference type="Proteomes" id="UP001234297"/>
    </source>
</evidence>
<dbReference type="EMBL" id="CM056812">
    <property type="protein sequence ID" value="KAJ8616964.1"/>
    <property type="molecule type" value="Genomic_DNA"/>
</dbReference>
<dbReference type="Proteomes" id="UP001234297">
    <property type="component" value="Chromosome 4"/>
</dbReference>
<comment type="caution">
    <text evidence="1">The sequence shown here is derived from an EMBL/GenBank/DDBJ whole genome shotgun (WGS) entry which is preliminary data.</text>
</comment>
<organism evidence="1 2">
    <name type="scientific">Persea americana</name>
    <name type="common">Avocado</name>
    <dbReference type="NCBI Taxonomy" id="3435"/>
    <lineage>
        <taxon>Eukaryota</taxon>
        <taxon>Viridiplantae</taxon>
        <taxon>Streptophyta</taxon>
        <taxon>Embryophyta</taxon>
        <taxon>Tracheophyta</taxon>
        <taxon>Spermatophyta</taxon>
        <taxon>Magnoliopsida</taxon>
        <taxon>Magnoliidae</taxon>
        <taxon>Laurales</taxon>
        <taxon>Lauraceae</taxon>
        <taxon>Persea</taxon>
    </lineage>
</organism>
<gene>
    <name evidence="1" type="ORF">MRB53_013150</name>
</gene>
<protein>
    <submittedName>
        <fullName evidence="1">Uncharacterized protein</fullName>
    </submittedName>
</protein>
<evidence type="ECO:0000313" key="1">
    <source>
        <dbReference type="EMBL" id="KAJ8616964.1"/>
    </source>
</evidence>
<reference evidence="1 2" key="1">
    <citation type="journal article" date="2022" name="Hortic Res">
        <title>A haplotype resolved chromosomal level avocado genome allows analysis of novel avocado genes.</title>
        <authorList>
            <person name="Nath O."/>
            <person name="Fletcher S.J."/>
            <person name="Hayward A."/>
            <person name="Shaw L.M."/>
            <person name="Masouleh A.K."/>
            <person name="Furtado A."/>
            <person name="Henry R.J."/>
            <person name="Mitter N."/>
        </authorList>
    </citation>
    <scope>NUCLEOTIDE SEQUENCE [LARGE SCALE GENOMIC DNA]</scope>
    <source>
        <strain evidence="2">cv. Hass</strain>
    </source>
</reference>
<sequence length="2822" mass="314378">MEKNKNRSDLLAAGRKKLQQFQKKKEKKGGSSSSSSNVKSMRKTSESEQESVDADAASIRPLANVKPDEGGSPLVPADLLVSPSLGEGEAEVSHGVESLAADMTHVDNSALVLPQEEGRSPLLGDAELVPADLLVSHSPDEGGAEVSGGIGSLVADGAPVDSLTSVLFPDEGRSQHAIDAELASVDLSVSPSPNEGGAEVPLLVDSLVADVAPVASLAQSVSGMAVGADAELGPVDSLVPPSVVKLGDGQGELTCAVDSSLDAKVVTRMGDAEVVPVGSLVTSVMVNGDDNLIPVDSSAPPAYEEAGEGGVAVAELDRENQEILPEMPHIQSIDGDTKLVHTGSSAPSASEEAGQGGAALAEIDWENQEHFPNMPQIQPIDGDLKSETASGTMQEAEHSHLDHSGGNVEESWRPLQDHESSEVGRLENERHGGLVFSEIPDMDRLTEDGYRNGPVSAEEICGADRSDDVIVNGVMSGDGLEIPFLSQTFATEQADGAQGKIEQEGSVEEMHKYRYSPESVIVESKMMEEPLEVERAGLPEGLVISPGENAGSLDAYAPAKVLEGPDEEKARFLLKSTERGMVCRVLPEVDFADSLEAIKRQLYLTNIAKDIFYIQLVDQIEEQTAVNQRDQLLLDEVFKLHNLVKETQESNASISEEFAQCRSQVWAMTARNEELEKQCLSARKEIDELSAKSYEFQNKWKQSQEEVTPLLAELASCKSLLEASQMENANLTGNLLSATEEQKTLEVEKEYFTKENMKLSADLLQHKENLVMAHDKQVQLEAYVKEEMMFVEQLTEENIHLSSSLELHKDIIKEAVDKYRQLYADAAGAGCQPEKVIEDSHFRDENFDGGVAVSGQVESAPVLHLQGYLVLDIETKDFDDSDGLFALKVHLEEVEKMVQKLEKDIHELQTHSVSLNRAGSKVTSPGISKLIQAFESKVHQEETALDEVPQTEERSADPFLSAREQTANLRAMLKQLDLDAEKANELLKREQDSTRLATVSLSEVQAEYESQKAQNNILVAKNDSMVEKLAKYQKTVDGLLNQFNELQQNADERACLISHQVVNLQKEVDDNTSILEHQRNSLLSAISEAVEKLDTQIELLAPTGLTSSNNSDVGSRITVSVDAATKTIQGLHDKLEAAYLDHERISNSYEELNQKFMDIHGKNEVAIGLLDKIYSSLRKLVNESHGNMLHSVVDVKSEALLDLVSSDGEVLMAQLQELLNERQHFQSLKNRLESELMKTTQDLEEWSKRCLDLSAKVEENKNNANSEVIAKLVEVVEGVIQPEVVAVDSEKPPVIHLEALVGCLLQKYKEASEQVSLSKHCLQEYVSRPITSAEDSTVLLHILLREEFGSKVLELKELQEKINQLQSLNLEQEDEIRFLKESLSKIEEALEVVRSELQAKGTELEQSEQRLSSVREKLGIAVSKGKGLIVQRDSLKQSLAEKSSELDRYLQDLQSKNSIIHDLEVKLKMFSESGERVEALESELSYIRNSATALRESFLLKDSVLQRIEEILENLELPEHFHSRDTIEKIEWLARSIPRSSLPLTEWDQKSSIGGSYSDGGFVVMDAWKEDLQPSSNSELDDLRRKFDELQNKFYGLAEHNEMLEQSLVDRNDLVQRWEEVLDRINMPLQLRSMEPVDRIDWLRRALSEAEHERDSLLLKIENLELSSDSLLAELEESQKKLSDLTATLGEVEREKELLSESLEKIRSENEEISEQAAQGEVEKAELQNEIANLNKKLIDLQEELVKHDHIENDIMRLIGSVNDALPDHDPTDLPNSSNMVDYLEGALMKMIDMHTSHSLEKSMPKDMEKELASEETDSKSEEQRLNHALDAEEQELLALKEELDGALGKLVLVKGERDAAVEKCQALVVAVEGISKERDHLQEQLDQEEQKAAVLREKLNVAVRKGKGLVQQRDSLKQAIDEMNAEKERLKGELNQRGDALVQYEQKVGDLLALSGKVEALESENVLLRSHLAETEQNLQDSGRTMSRLMTALHAINADGHVDIIDPVQRMEEIGKLTHDLHAAAVSSEQEAKKSKRAAELLVAELNEVHERADSIQEELAKAEDAVAGLSKQRDIAEAARIEALLNLEQFTAVHSEEKRKQNADLTRLKAGIDQLRKECFEFANIISNFFSKDLELLNHVSTVMVSCSKELNGSIGNDHFFHHSSGGIFSSVPVNEDKLSPINNSSELKMQDDDVQSDLFAVVGRGLQECVKEIDGIKNKYKKHSISCDHHAAQLPKIMENIQSKILFQKESSESLTRDITHLELLIKEKDTEISVVHKNISLLYEACTNSIWEIESRKAHMIRNDLASGVVHLLGNTGLTSDVSTFGNARDSWNRQTYSFTEEDIRTLADTLLSAVKESTHMQAEFEVSNERELKATISQLQKELQEKDIHQNRICAELVAQIKEAEATARNYSVDLDSTKTQLDNLVKQVEVMKNERKLLEMQISEKQDSESLLKEFQERVKSLTNGLSAKDQEIESLMQALDEEESQMEGLATRIEELEKIVQEKNLALENLEASRGKAMAKLSTTVSRFNELHHLSESLLSEVKNLESQLQGRDAEISFLRQEVTRCTNDVLALQESNKRKSAEVEELLTWSKNILALHFGVPDVDLDDQKGSQVHAYSEILEKHIASVLSELNDLRVTVQSRDVLLQSERQKVEDLVHKGELLEISLRDKETQLKMLQEPQHSGQPDNMNPTEILEVEPIRNKRAVTLGPITPHVRSVRKVNNDQVAIGIDMESGVSALDDEDDDKGHGFKSLTMSRIVPRASRPIADRIDGLWVSGGRFFRLTRNFSSYGIWIFHLVRETTDRWAFLKPLMEAS</sequence>
<name>A0ACC2K7N6_PERAE</name>